<dbReference type="InterPro" id="IPR027417">
    <property type="entry name" value="P-loop_NTPase"/>
</dbReference>
<keyword evidence="7" id="KW-0342">GTP-binding</keyword>
<name>A0A192ZII1_9EUKA</name>
<dbReference type="PRINTS" id="PR00315">
    <property type="entry name" value="ELONGATNFCT"/>
</dbReference>
<dbReference type="PANTHER" id="PTHR42854:SF3">
    <property type="entry name" value="EUKARYOTIC TRANSLATION INITIATION FACTOR 2 SUBUNIT 3-RELATED"/>
    <property type="match status" value="1"/>
</dbReference>
<comment type="catalytic activity">
    <reaction evidence="8">
        <text>GTP + H2O = GDP + phosphate + H(+)</text>
        <dbReference type="Rhea" id="RHEA:19669"/>
        <dbReference type="ChEBI" id="CHEBI:15377"/>
        <dbReference type="ChEBI" id="CHEBI:15378"/>
        <dbReference type="ChEBI" id="CHEBI:37565"/>
        <dbReference type="ChEBI" id="CHEBI:43474"/>
        <dbReference type="ChEBI" id="CHEBI:58189"/>
        <dbReference type="EC" id="3.6.5.3"/>
    </reaction>
</comment>
<dbReference type="EMBL" id="KX235397">
    <property type="protein sequence ID" value="ANM86126.1"/>
    <property type="molecule type" value="mRNA"/>
</dbReference>
<keyword evidence="4" id="KW-0547">Nucleotide-binding</keyword>
<dbReference type="InterPro" id="IPR009000">
    <property type="entry name" value="Transl_B-barrel_sf"/>
</dbReference>
<evidence type="ECO:0000259" key="9">
    <source>
        <dbReference type="PROSITE" id="PS51722"/>
    </source>
</evidence>
<dbReference type="InterPro" id="IPR009001">
    <property type="entry name" value="Transl_elong_EF1A/Init_IF2_C"/>
</dbReference>
<dbReference type="GO" id="GO:0005850">
    <property type="term" value="C:eukaryotic translation initiation factor 2 complex"/>
    <property type="evidence" value="ECO:0007669"/>
    <property type="project" value="TreeGrafter"/>
</dbReference>
<feature type="domain" description="Tr-type G" evidence="9">
    <location>
        <begin position="44"/>
        <end position="250"/>
    </location>
</feature>
<comment type="similarity">
    <text evidence="1">Belongs to the TRAFAC class translation factor GTPase superfamily. Classic translation factor GTPase family. EF-Tu/EF-1A subfamily.</text>
</comment>
<dbReference type="NCBIfam" id="NF003077">
    <property type="entry name" value="PRK04000.1"/>
    <property type="match status" value="1"/>
</dbReference>
<dbReference type="PANTHER" id="PTHR42854">
    <property type="entry name" value="EUKARYOTIC TRANSLATION INITIATION FACTOR 2 SUBUNIT 3 FAMILY MEMBER"/>
    <property type="match status" value="1"/>
</dbReference>
<evidence type="ECO:0000256" key="8">
    <source>
        <dbReference type="ARBA" id="ARBA00048107"/>
    </source>
</evidence>
<dbReference type="GO" id="GO:0005829">
    <property type="term" value="C:cytosol"/>
    <property type="evidence" value="ECO:0007669"/>
    <property type="project" value="TreeGrafter"/>
</dbReference>
<dbReference type="FunFam" id="2.40.30.10:FF:000075">
    <property type="entry name" value="Translation initiation factor 2 subunit gamma"/>
    <property type="match status" value="1"/>
</dbReference>
<dbReference type="InterPro" id="IPR000795">
    <property type="entry name" value="T_Tr_GTP-bd_dom"/>
</dbReference>
<dbReference type="FunFam" id="2.40.30.10:FF:000009">
    <property type="entry name" value="Eukaryotic translation initiation factor 2 subunit gamma"/>
    <property type="match status" value="1"/>
</dbReference>
<protein>
    <recommendedName>
        <fullName evidence="2">protein-synthesizing GTPase</fullName>
        <ecNumber evidence="2">3.6.5.3</ecNumber>
    </recommendedName>
</protein>
<dbReference type="Gene3D" id="3.40.50.300">
    <property type="entry name" value="P-loop containing nucleotide triphosphate hydrolases"/>
    <property type="match status" value="1"/>
</dbReference>
<gene>
    <name evidence="10" type="primary">if2g</name>
</gene>
<dbReference type="GO" id="GO:0003743">
    <property type="term" value="F:translation initiation factor activity"/>
    <property type="evidence" value="ECO:0007669"/>
    <property type="project" value="UniProtKB-KW"/>
</dbReference>
<sequence>MEDDVASSLPSMLSTGGVGLATQSLETLDVDKLTPLTPEVISRQATINVGTIGHVAHGKSTVVKAISGVQTVRFKNELERNITIKLGYANAKVYKCSNPECLRPGCYASHASSKEDTPPCVHCGSPMNLLRHVSFVDCPGHDILMATMLNGAAVMDAALLLIAANENCPQPQTSEHLAAVDIMQLEHIIIVQNKIDLVSRDVAMNQMEDIRAFVRGTKAESSPIIPVSAQLKYNIDVLAEFLVKRIPVPRRNFTRPPRMIVIRSFDVNKPGVDVRSISGGVAGGTIVEGVMKLGQEIEVRPGIILKSDDGKLSCKPIRSRVMSLFAESNELQYAVPGGLIGVQTLIDPTLTRADRLVGHVIGEAGTLPEIYEEITVHYFLLHSLLGVKSDAGSAKVDRLRKEILMVNIGSLSTGGRVSSTDRKSKTAVLKLTSPVCTAIGEKVALSRRVENHWRLIGWGEIKGGVVLQPTYDEAL</sequence>
<keyword evidence="6" id="KW-0648">Protein biosynthesis</keyword>
<dbReference type="InterPro" id="IPR044127">
    <property type="entry name" value="eIF2g_dom_2"/>
</dbReference>
<dbReference type="GO" id="GO:0001731">
    <property type="term" value="P:formation of translation preinitiation complex"/>
    <property type="evidence" value="ECO:0007669"/>
    <property type="project" value="TreeGrafter"/>
</dbReference>
<evidence type="ECO:0000256" key="7">
    <source>
        <dbReference type="ARBA" id="ARBA00023134"/>
    </source>
</evidence>
<dbReference type="Pfam" id="PF09173">
    <property type="entry name" value="eIF2_C"/>
    <property type="match status" value="1"/>
</dbReference>
<dbReference type="InterPro" id="IPR050543">
    <property type="entry name" value="eIF2G"/>
</dbReference>
<dbReference type="PROSITE" id="PS51722">
    <property type="entry name" value="G_TR_2"/>
    <property type="match status" value="1"/>
</dbReference>
<dbReference type="SUPFAM" id="SSF50465">
    <property type="entry name" value="EF-Tu/eEF-1alpha/eIF2-gamma C-terminal domain"/>
    <property type="match status" value="1"/>
</dbReference>
<dbReference type="GO" id="GO:0005525">
    <property type="term" value="F:GTP binding"/>
    <property type="evidence" value="ECO:0007669"/>
    <property type="project" value="UniProtKB-KW"/>
</dbReference>
<dbReference type="SUPFAM" id="SSF52540">
    <property type="entry name" value="P-loop containing nucleoside triphosphate hydrolases"/>
    <property type="match status" value="1"/>
</dbReference>
<dbReference type="EC" id="3.6.5.3" evidence="2"/>
<dbReference type="SUPFAM" id="SSF50447">
    <property type="entry name" value="Translation proteins"/>
    <property type="match status" value="1"/>
</dbReference>
<dbReference type="InterPro" id="IPR044128">
    <property type="entry name" value="eIF2g_GTP-bd"/>
</dbReference>
<dbReference type="GO" id="GO:0003924">
    <property type="term" value="F:GTPase activity"/>
    <property type="evidence" value="ECO:0007669"/>
    <property type="project" value="InterPro"/>
</dbReference>
<dbReference type="CDD" id="cd03688">
    <property type="entry name" value="eIF2_gamma_II"/>
    <property type="match status" value="1"/>
</dbReference>
<dbReference type="Gene3D" id="2.40.30.10">
    <property type="entry name" value="Translation factors"/>
    <property type="match status" value="2"/>
</dbReference>
<evidence type="ECO:0000256" key="2">
    <source>
        <dbReference type="ARBA" id="ARBA00011986"/>
    </source>
</evidence>
<keyword evidence="3 10" id="KW-0396">Initiation factor</keyword>
<evidence type="ECO:0000313" key="10">
    <source>
        <dbReference type="EMBL" id="ANM86126.1"/>
    </source>
</evidence>
<dbReference type="FunFam" id="3.40.50.300:FF:000065">
    <property type="entry name" value="Eukaryotic translation initiation factor 2 subunit gamma"/>
    <property type="match status" value="1"/>
</dbReference>
<dbReference type="AlphaFoldDB" id="A0A192ZII1"/>
<evidence type="ECO:0000256" key="4">
    <source>
        <dbReference type="ARBA" id="ARBA00022741"/>
    </source>
</evidence>
<proteinExistence type="evidence at transcript level"/>
<reference evidence="10" key="1">
    <citation type="submission" date="2016-05" db="EMBL/GenBank/DDBJ databases">
        <title>Novel hydrogenosomes in the microaerophilic jakobid Stygiella incarcerata.</title>
        <authorList>
            <person name="Leger M.M."/>
            <person name="Eme L."/>
            <person name="Hug L.A."/>
            <person name="Roger A.J."/>
        </authorList>
    </citation>
    <scope>NUCLEOTIDE SEQUENCE</scope>
</reference>
<dbReference type="InterPro" id="IPR015256">
    <property type="entry name" value="eIF2g_C"/>
</dbReference>
<dbReference type="Pfam" id="PF00009">
    <property type="entry name" value="GTP_EFTU"/>
    <property type="match status" value="1"/>
</dbReference>
<evidence type="ECO:0000256" key="1">
    <source>
        <dbReference type="ARBA" id="ARBA00007249"/>
    </source>
</evidence>
<evidence type="ECO:0000256" key="3">
    <source>
        <dbReference type="ARBA" id="ARBA00022540"/>
    </source>
</evidence>
<organism evidence="10">
    <name type="scientific">Stygiella incarcerata</name>
    <dbReference type="NCBI Taxonomy" id="1712417"/>
    <lineage>
        <taxon>Eukaryota</taxon>
        <taxon>Discoba</taxon>
        <taxon>Jakobida</taxon>
        <taxon>Andalucina</taxon>
        <taxon>Stygiellidae</taxon>
        <taxon>Stygiella</taxon>
    </lineage>
</organism>
<dbReference type="CDD" id="cd01888">
    <property type="entry name" value="eIF2_gamma"/>
    <property type="match status" value="1"/>
</dbReference>
<evidence type="ECO:0000256" key="5">
    <source>
        <dbReference type="ARBA" id="ARBA00022801"/>
    </source>
</evidence>
<accession>A0A192ZII1</accession>
<dbReference type="CDD" id="cd15490">
    <property type="entry name" value="eIF2_gamma_III"/>
    <property type="match status" value="1"/>
</dbReference>
<keyword evidence="5" id="KW-0378">Hydrolase</keyword>
<dbReference type="GO" id="GO:0000049">
    <property type="term" value="F:tRNA binding"/>
    <property type="evidence" value="ECO:0007669"/>
    <property type="project" value="InterPro"/>
</dbReference>
<evidence type="ECO:0000256" key="6">
    <source>
        <dbReference type="ARBA" id="ARBA00022917"/>
    </source>
</evidence>